<dbReference type="Pfam" id="PF05973">
    <property type="entry name" value="Gp49"/>
    <property type="match status" value="1"/>
</dbReference>
<dbReference type="Proteomes" id="UP000092247">
    <property type="component" value="Unassembled WGS sequence"/>
</dbReference>
<name>A0A1B8HBJ1_9GAMM</name>
<protein>
    <recommendedName>
        <fullName evidence="3">Diaminopimelate decarboxylase</fullName>
    </recommendedName>
</protein>
<organism evidence="1 2">
    <name type="scientific">Morganella psychrotolerans</name>
    <dbReference type="NCBI Taxonomy" id="368603"/>
    <lineage>
        <taxon>Bacteria</taxon>
        <taxon>Pseudomonadati</taxon>
        <taxon>Pseudomonadota</taxon>
        <taxon>Gammaproteobacteria</taxon>
        <taxon>Enterobacterales</taxon>
        <taxon>Morganellaceae</taxon>
        <taxon>Morganella</taxon>
    </lineage>
</organism>
<gene>
    <name evidence="1" type="ORF">AYY17_20660</name>
</gene>
<evidence type="ECO:0000313" key="2">
    <source>
        <dbReference type="Proteomes" id="UP000092247"/>
    </source>
</evidence>
<sequence length="116" mass="13453">MWEILTRDLFDSWFEEQNEETQIEVLAVLMILREDGPNLGRPQVDTLKGSQFPNMKELRIQVGGHPIRACFAFDPIRRGIVLCAGDKKGKDETRFYKKLIKMADAEYSAHLLEQEK</sequence>
<proteinExistence type="predicted"/>
<evidence type="ECO:0000313" key="1">
    <source>
        <dbReference type="EMBL" id="OBU06451.1"/>
    </source>
</evidence>
<dbReference type="EMBL" id="LZEX01000021">
    <property type="protein sequence ID" value="OBU06451.1"/>
    <property type="molecule type" value="Genomic_DNA"/>
</dbReference>
<dbReference type="RefSeq" id="WP_067423956.1">
    <property type="nucleotide sequence ID" value="NZ_LZEX01000021.1"/>
</dbReference>
<dbReference type="AlphaFoldDB" id="A0A1B8HBJ1"/>
<evidence type="ECO:0008006" key="3">
    <source>
        <dbReference type="Google" id="ProtNLM"/>
    </source>
</evidence>
<dbReference type="GeneID" id="79719010"/>
<comment type="caution">
    <text evidence="1">The sequence shown here is derived from an EMBL/GenBank/DDBJ whole genome shotgun (WGS) entry which is preliminary data.</text>
</comment>
<accession>A0A1B8HBJ1</accession>
<reference evidence="1 2" key="1">
    <citation type="submission" date="2016-06" db="EMBL/GenBank/DDBJ databases">
        <authorList>
            <person name="Kjaerup R.B."/>
            <person name="Dalgaard T.S."/>
            <person name="Juul-Madsen H.R."/>
        </authorList>
    </citation>
    <scope>NUCLEOTIDE SEQUENCE [LARGE SCALE GENOMIC DNA]</scope>
    <source>
        <strain evidence="1 2">GCSL-Mp3</strain>
    </source>
</reference>
<dbReference type="InterPro" id="IPR009241">
    <property type="entry name" value="HigB-like"/>
</dbReference>